<evidence type="ECO:0000256" key="1">
    <source>
        <dbReference type="SAM" id="MobiDB-lite"/>
    </source>
</evidence>
<evidence type="ECO:0000313" key="2">
    <source>
        <dbReference type="EMBL" id="KJA29430.1"/>
    </source>
</evidence>
<proteinExistence type="predicted"/>
<evidence type="ECO:0000313" key="3">
    <source>
        <dbReference type="Proteomes" id="UP000054270"/>
    </source>
</evidence>
<name>A0A0D2QCR8_HYPSF</name>
<dbReference type="EMBL" id="KN817519">
    <property type="protein sequence ID" value="KJA29430.1"/>
    <property type="molecule type" value="Genomic_DNA"/>
</dbReference>
<dbReference type="AlphaFoldDB" id="A0A0D2QCR8"/>
<gene>
    <name evidence="2" type="ORF">HYPSUDRAFT_32889</name>
</gene>
<feature type="compositionally biased region" description="Pro residues" evidence="1">
    <location>
        <begin position="48"/>
        <end position="58"/>
    </location>
</feature>
<accession>A0A0D2QCR8</accession>
<dbReference type="Proteomes" id="UP000054270">
    <property type="component" value="Unassembled WGS sequence"/>
</dbReference>
<organism evidence="2 3">
    <name type="scientific">Hypholoma sublateritium (strain FD-334 SS-4)</name>
    <dbReference type="NCBI Taxonomy" id="945553"/>
    <lineage>
        <taxon>Eukaryota</taxon>
        <taxon>Fungi</taxon>
        <taxon>Dikarya</taxon>
        <taxon>Basidiomycota</taxon>
        <taxon>Agaricomycotina</taxon>
        <taxon>Agaricomycetes</taxon>
        <taxon>Agaricomycetidae</taxon>
        <taxon>Agaricales</taxon>
        <taxon>Agaricineae</taxon>
        <taxon>Strophariaceae</taxon>
        <taxon>Hypholoma</taxon>
    </lineage>
</organism>
<protein>
    <submittedName>
        <fullName evidence="2">Uncharacterized protein</fullName>
    </submittedName>
</protein>
<keyword evidence="3" id="KW-1185">Reference proteome</keyword>
<sequence>MTVCSCCAPCLPAYLLGHIGYLHDHDTLGLAIQDQDPITPCSHDVAHPPIPPVHPPHPLAAHADPSAAQRAPTP</sequence>
<reference evidence="3" key="1">
    <citation type="submission" date="2014-04" db="EMBL/GenBank/DDBJ databases">
        <title>Evolutionary Origins and Diversification of the Mycorrhizal Mutualists.</title>
        <authorList>
            <consortium name="DOE Joint Genome Institute"/>
            <consortium name="Mycorrhizal Genomics Consortium"/>
            <person name="Kohler A."/>
            <person name="Kuo A."/>
            <person name="Nagy L.G."/>
            <person name="Floudas D."/>
            <person name="Copeland A."/>
            <person name="Barry K.W."/>
            <person name="Cichocki N."/>
            <person name="Veneault-Fourrey C."/>
            <person name="LaButti K."/>
            <person name="Lindquist E.A."/>
            <person name="Lipzen A."/>
            <person name="Lundell T."/>
            <person name="Morin E."/>
            <person name="Murat C."/>
            <person name="Riley R."/>
            <person name="Ohm R."/>
            <person name="Sun H."/>
            <person name="Tunlid A."/>
            <person name="Henrissat B."/>
            <person name="Grigoriev I.V."/>
            <person name="Hibbett D.S."/>
            <person name="Martin F."/>
        </authorList>
    </citation>
    <scope>NUCLEOTIDE SEQUENCE [LARGE SCALE GENOMIC DNA]</scope>
    <source>
        <strain evidence="3">FD-334 SS-4</strain>
    </source>
</reference>
<feature type="region of interest" description="Disordered" evidence="1">
    <location>
        <begin position="41"/>
        <end position="74"/>
    </location>
</feature>
<feature type="compositionally biased region" description="Low complexity" evidence="1">
    <location>
        <begin position="59"/>
        <end position="68"/>
    </location>
</feature>